<accession>A0ACA8ZS32</accession>
<sequence length="199" mass="23014">MDDKTKIADATYGSDLSGLKLDKNKTYSTNEIYFFEAQNILKANLDYLGGMPDKKPDSFDTYFLLKLHKEMFDDVWDWAGKIRTVELNFGVKAYLVSTELRKLVDDLNFWHKNKNFDVVEIAARLHHRAVVIHPFINGNGRWSRMLANIYLKQNSLSPTKWNEDLLAKENVHRGDYIRALKQADNGDYAPLIKLQGNLT</sequence>
<reference evidence="1" key="1">
    <citation type="submission" date="2020-05" db="EMBL/GenBank/DDBJ databases">
        <authorList>
            <person name="Petersen J."/>
            <person name="Sayavedra L."/>
        </authorList>
    </citation>
    <scope>NUCLEOTIDE SEQUENCE</scope>
    <source>
        <strain evidence="1">B azoricus SOX Menez Gwen</strain>
    </source>
</reference>
<keyword evidence="2" id="KW-1185">Reference proteome</keyword>
<comment type="caution">
    <text evidence="1">The sequence shown here is derived from an EMBL/GenBank/DDBJ whole genome shotgun (WGS) entry which is preliminary data.</text>
</comment>
<gene>
    <name evidence="1" type="ORF">AZO1586R_1964</name>
</gene>
<dbReference type="Proteomes" id="UP000635628">
    <property type="component" value="Unassembled WGS sequence"/>
</dbReference>
<organism evidence="1 2">
    <name type="scientific">Bathymodiolus azoricus thioautotrophic gill symbiont</name>
    <dbReference type="NCBI Taxonomy" id="235205"/>
    <lineage>
        <taxon>Bacteria</taxon>
        <taxon>Pseudomonadati</taxon>
        <taxon>Pseudomonadota</taxon>
        <taxon>Gammaproteobacteria</taxon>
        <taxon>sulfur-oxidizing symbionts</taxon>
    </lineage>
</organism>
<protein>
    <submittedName>
        <fullName evidence="1">Uncharacterized protein</fullName>
    </submittedName>
</protein>
<evidence type="ECO:0000313" key="1">
    <source>
        <dbReference type="EMBL" id="CAB5505708.1"/>
    </source>
</evidence>
<dbReference type="EMBL" id="CAESAP020000295">
    <property type="protein sequence ID" value="CAB5505708.1"/>
    <property type="molecule type" value="Genomic_DNA"/>
</dbReference>
<name>A0ACA8ZS32_9GAMM</name>
<proteinExistence type="predicted"/>
<evidence type="ECO:0000313" key="2">
    <source>
        <dbReference type="Proteomes" id="UP000635628"/>
    </source>
</evidence>